<protein>
    <submittedName>
        <fullName evidence="1">Uncharacterized protein</fullName>
    </submittedName>
</protein>
<keyword evidence="2" id="KW-1185">Reference proteome</keyword>
<sequence>MCFHCIKRYFLIELTLLKITFEKLQHPIFPKSNGKLFTISNFNDLCSCLVQNMPFSSLVHDQFSPMSMSMFSLVHDQLSPISMSSSVLYPCPVQSYIHVQFSP</sequence>
<gene>
    <name evidence="1" type="ORF">CEXT_366831</name>
</gene>
<accession>A0AAV4W982</accession>
<dbReference type="EMBL" id="BPLR01015690">
    <property type="protein sequence ID" value="GIY77865.1"/>
    <property type="molecule type" value="Genomic_DNA"/>
</dbReference>
<comment type="caution">
    <text evidence="1">The sequence shown here is derived from an EMBL/GenBank/DDBJ whole genome shotgun (WGS) entry which is preliminary data.</text>
</comment>
<name>A0AAV4W982_CAEEX</name>
<dbReference type="AlphaFoldDB" id="A0AAV4W982"/>
<evidence type="ECO:0000313" key="1">
    <source>
        <dbReference type="EMBL" id="GIY77865.1"/>
    </source>
</evidence>
<dbReference type="Proteomes" id="UP001054945">
    <property type="component" value="Unassembled WGS sequence"/>
</dbReference>
<organism evidence="1 2">
    <name type="scientific">Caerostris extrusa</name>
    <name type="common">Bark spider</name>
    <name type="synonym">Caerostris bankana</name>
    <dbReference type="NCBI Taxonomy" id="172846"/>
    <lineage>
        <taxon>Eukaryota</taxon>
        <taxon>Metazoa</taxon>
        <taxon>Ecdysozoa</taxon>
        <taxon>Arthropoda</taxon>
        <taxon>Chelicerata</taxon>
        <taxon>Arachnida</taxon>
        <taxon>Araneae</taxon>
        <taxon>Araneomorphae</taxon>
        <taxon>Entelegynae</taxon>
        <taxon>Araneoidea</taxon>
        <taxon>Araneidae</taxon>
        <taxon>Caerostris</taxon>
    </lineage>
</organism>
<evidence type="ECO:0000313" key="2">
    <source>
        <dbReference type="Proteomes" id="UP001054945"/>
    </source>
</evidence>
<reference evidence="1 2" key="1">
    <citation type="submission" date="2021-06" db="EMBL/GenBank/DDBJ databases">
        <title>Caerostris extrusa draft genome.</title>
        <authorList>
            <person name="Kono N."/>
            <person name="Arakawa K."/>
        </authorList>
    </citation>
    <scope>NUCLEOTIDE SEQUENCE [LARGE SCALE GENOMIC DNA]</scope>
</reference>
<proteinExistence type="predicted"/>